<feature type="chain" id="PRO_5031373299" description="YD repeat-containing protein" evidence="1">
    <location>
        <begin position="20"/>
        <end position="260"/>
    </location>
</feature>
<dbReference type="EMBL" id="JABAIL010000003">
    <property type="protein sequence ID" value="NLR91396.1"/>
    <property type="molecule type" value="Genomic_DNA"/>
</dbReference>
<sequence length="260" mass="30500">MKYFLKLIFLFLNIWNCSAQTKTVNKNIKLISLTYIHADTTKADNDQIVTYDYDEKQRIKSYTIKSEAFESTEHFFYEDGKISKIIWENSNAKWNSESILKYNSEGQLIELTKYNTGKSYSGDTQKNVFQLKGFCITYLKHEKNKITSTLVSNYEVDNKIPDQVKVIHLDSNKNCTVTEYVSGFNNYQPPKCTYDNHYNPSNLIYPKYLLGYIEFRQGNKLTEGDNISYEYKYNHLGYPTEVKKFVSGKLKTTSFYTYSK</sequence>
<reference evidence="2 3" key="1">
    <citation type="submission" date="2020-04" db="EMBL/GenBank/DDBJ databases">
        <title>Flammeovirga sp. SR4, a novel species isolated from seawater.</title>
        <authorList>
            <person name="Wang X."/>
        </authorList>
    </citation>
    <scope>NUCLEOTIDE SEQUENCE [LARGE SCALE GENOMIC DNA]</scope>
    <source>
        <strain evidence="2 3">SR4</strain>
    </source>
</reference>
<accession>A0A7X8XVL1</accession>
<dbReference type="RefSeq" id="WP_168882120.1">
    <property type="nucleotide sequence ID" value="NZ_JABAIL010000003.1"/>
</dbReference>
<proteinExistence type="predicted"/>
<name>A0A7X8XVL1_9BACT</name>
<evidence type="ECO:0000313" key="2">
    <source>
        <dbReference type="EMBL" id="NLR91396.1"/>
    </source>
</evidence>
<organism evidence="2 3">
    <name type="scientific">Flammeovirga agarivorans</name>
    <dbReference type="NCBI Taxonomy" id="2726742"/>
    <lineage>
        <taxon>Bacteria</taxon>
        <taxon>Pseudomonadati</taxon>
        <taxon>Bacteroidota</taxon>
        <taxon>Cytophagia</taxon>
        <taxon>Cytophagales</taxon>
        <taxon>Flammeovirgaceae</taxon>
        <taxon>Flammeovirga</taxon>
    </lineage>
</organism>
<dbReference type="AlphaFoldDB" id="A0A7X8XVL1"/>
<evidence type="ECO:0000256" key="1">
    <source>
        <dbReference type="SAM" id="SignalP"/>
    </source>
</evidence>
<comment type="caution">
    <text evidence="2">The sequence shown here is derived from an EMBL/GenBank/DDBJ whole genome shotgun (WGS) entry which is preliminary data.</text>
</comment>
<feature type="signal peptide" evidence="1">
    <location>
        <begin position="1"/>
        <end position="19"/>
    </location>
</feature>
<keyword evidence="3" id="KW-1185">Reference proteome</keyword>
<evidence type="ECO:0000313" key="3">
    <source>
        <dbReference type="Proteomes" id="UP000585050"/>
    </source>
</evidence>
<dbReference type="Proteomes" id="UP000585050">
    <property type="component" value="Unassembled WGS sequence"/>
</dbReference>
<evidence type="ECO:0008006" key="4">
    <source>
        <dbReference type="Google" id="ProtNLM"/>
    </source>
</evidence>
<gene>
    <name evidence="2" type="ORF">HGP29_09280</name>
</gene>
<protein>
    <recommendedName>
        <fullName evidence="4">YD repeat-containing protein</fullName>
    </recommendedName>
</protein>
<keyword evidence="1" id="KW-0732">Signal</keyword>